<evidence type="ECO:0000256" key="1">
    <source>
        <dbReference type="SAM" id="MobiDB-lite"/>
    </source>
</evidence>
<organism evidence="2 3">
    <name type="scientific">Aureobasidium pullulans</name>
    <name type="common">Black yeast</name>
    <name type="synonym">Pullularia pullulans</name>
    <dbReference type="NCBI Taxonomy" id="5580"/>
    <lineage>
        <taxon>Eukaryota</taxon>
        <taxon>Fungi</taxon>
        <taxon>Dikarya</taxon>
        <taxon>Ascomycota</taxon>
        <taxon>Pezizomycotina</taxon>
        <taxon>Dothideomycetes</taxon>
        <taxon>Dothideomycetidae</taxon>
        <taxon>Dothideales</taxon>
        <taxon>Saccotheciaceae</taxon>
        <taxon>Aureobasidium</taxon>
    </lineage>
</organism>
<evidence type="ECO:0000313" key="2">
    <source>
        <dbReference type="EMBL" id="THW10939.1"/>
    </source>
</evidence>
<accession>A0A4S8VGM4</accession>
<comment type="caution">
    <text evidence="2">The sequence shown here is derived from an EMBL/GenBank/DDBJ whole genome shotgun (WGS) entry which is preliminary data.</text>
</comment>
<feature type="region of interest" description="Disordered" evidence="1">
    <location>
        <begin position="758"/>
        <end position="834"/>
    </location>
</feature>
<gene>
    <name evidence="2" type="ORF">D6D24_07552</name>
</gene>
<dbReference type="EMBL" id="QZAJ01000373">
    <property type="protein sequence ID" value="THW10939.1"/>
    <property type="molecule type" value="Genomic_DNA"/>
</dbReference>
<reference evidence="2 3" key="1">
    <citation type="submission" date="2018-10" db="EMBL/GenBank/DDBJ databases">
        <title>Fifty Aureobasidium pullulans genomes reveal a recombining polyextremotolerant generalist.</title>
        <authorList>
            <person name="Gostincar C."/>
            <person name="Turk M."/>
            <person name="Zajc J."/>
            <person name="Gunde-Cimerman N."/>
        </authorList>
    </citation>
    <scope>NUCLEOTIDE SEQUENCE [LARGE SCALE GENOMIC DNA]</scope>
    <source>
        <strain evidence="2 3">EXF-11318</strain>
    </source>
</reference>
<name>A0A4S8VGM4_AURPU</name>
<dbReference type="PANTHER" id="PTHR40788:SF1">
    <property type="entry name" value="IPA PROTEIN"/>
    <property type="match status" value="1"/>
</dbReference>
<proteinExistence type="predicted"/>
<sequence>MAFASVAGNLTRTRQRLCCFSLRVFSRYFQHPRIARFVFDRQYYTAMPRLKQVVKMKKKKTPSNTLGMRDFERSQADLDRKIEQSRSVVDVPFSYPTYTLVSKAALPTCPETCQTCVQHYLPESAVSNPANPRAMVAHSDSEAAKITASYVEGIRNDRDAISAQLEMYGDLLLTRWQRKSVEKRASIVRTTLPEIHARRFSNAWLLYDNKRAFEAQYSTIDQKKFKSRGFEQLMADQMQAVQIHHDSHRKQHLLPFIDVDTLSQDPTSLLALLHYRCNFDIADWVMHDSEQLRVGFNYTMGPPAFNPHCVIMYGTHLGRLIPWNQQSAHRHDIIGYPRAVLILEAQATLFAFLRKTVEALLVSGLQGATAGHQKWDELVESDFGKIGLAPLVGRRLEAFRSPPRVDMASTIECLTAQTNAMVDELWLQQTDPQYFRAHLMQAKNNEMHDRMTRWWREEWMLEFALCYSVWTDNLRTTLRQALSVLKVQEELGGDIRPGKSLPAGYEAMLVLFQEHLEQLFEGQLCDLQALVPQERSFRDHFNIQDTGKPMLNISSEKLFLANPMLWNMMQLTLKHQSQAPTFHLAFIDHLMREDAKEKNRISPVLATHISNMVVIDDILSSLRYHRPRHGVSVDAEMLARLATGQPRTLPERQQSAFGRIYRLKTPMWEKLQALMKLSLPMSEGPDVLLKHLPPLDDASYEFWEVACVNFTISIGHSNQQEKLYSDPWYLTRIGCTEVENERRALRYAQWKRAADQRGSCKQLQDYQPPKPPSAFSPVAPQQTTWGKPAAPVGAVPSETKPKVKTRPSVSPTDNTTKNPERIADVSPPSPPQASVMVSSKSLTLLTRMFTADPSAPGEIYWTEFVSAMADAGCSVMPGGGSCFTFTHVDDMGEKHSMVFHRPHPEPSMSKERLRSFGSRLGRRWGWSLETFDVKV</sequence>
<feature type="compositionally biased region" description="Polar residues" evidence="1">
    <location>
        <begin position="807"/>
        <end position="817"/>
    </location>
</feature>
<dbReference type="AlphaFoldDB" id="A0A4S8VGM4"/>
<evidence type="ECO:0000313" key="3">
    <source>
        <dbReference type="Proteomes" id="UP000308014"/>
    </source>
</evidence>
<protein>
    <submittedName>
        <fullName evidence="2">Uncharacterized protein</fullName>
    </submittedName>
</protein>
<dbReference type="PANTHER" id="PTHR40788">
    <property type="entry name" value="CLR5 DOMAIN-CONTAINING PROTEIN-RELATED"/>
    <property type="match status" value="1"/>
</dbReference>
<dbReference type="Proteomes" id="UP000308014">
    <property type="component" value="Unassembled WGS sequence"/>
</dbReference>